<sequence length="432" mass="49131">MKLTEKAVRAVTGNGKAQKLADGGGLFLYVSPKGGKSWRLAYRYLGRQKLLVIGPWPELSLREARERREAAKKLLLEHIDPSAAKRAAKAEALAVSRNTLEAVARDWLDKFSGQWAPRTAAAIVGHVTQVLIPALGARPIKHISPPELLDMLRGVERRSVVTAHRLLSECGRIFRYAVATGRAERDVAADLRGALRPMRTRHLAALTEPGEIGRLLCAIDAYWGTFPVKCALQMAPYVFVRANELAGAQWREFDLPGAEWRIPAERMKTRVAHIVPLARQVVALLEQLRTYGGNSRFLFSGLHGGQDRICNITLVSAIRRLGYDRERMSFHGFRSMASTLLNERGYNSDWIERQLAHCEKNSVRASYNHARYLPERKKMMQEWADYLDHLRVSYKERHHAAYLEDMRLALHKRKMRDNRRIAEHRRAALCPK</sequence>
<evidence type="ECO:0000256" key="2">
    <source>
        <dbReference type="ARBA" id="ARBA00022908"/>
    </source>
</evidence>
<feature type="domain" description="Tyr recombinase" evidence="6">
    <location>
        <begin position="201"/>
        <end position="380"/>
    </location>
</feature>
<evidence type="ECO:0000259" key="7">
    <source>
        <dbReference type="PROSITE" id="PS51900"/>
    </source>
</evidence>
<dbReference type="KEGG" id="dfi:AXF13_10550"/>
<evidence type="ECO:0000256" key="1">
    <source>
        <dbReference type="ARBA" id="ARBA00008857"/>
    </source>
</evidence>
<dbReference type="InterPro" id="IPR025166">
    <property type="entry name" value="Integrase_DNA_bind_dom"/>
</dbReference>
<name>A0A0X8JKZ6_9BACT</name>
<keyword evidence="2" id="KW-0229">DNA integration</keyword>
<evidence type="ECO:0000313" key="9">
    <source>
        <dbReference type="Proteomes" id="UP000069241"/>
    </source>
</evidence>
<dbReference type="Pfam" id="PF00589">
    <property type="entry name" value="Phage_integrase"/>
    <property type="match status" value="1"/>
</dbReference>
<evidence type="ECO:0000256" key="5">
    <source>
        <dbReference type="PROSITE-ProRule" id="PRU01248"/>
    </source>
</evidence>
<dbReference type="InterPro" id="IPR002104">
    <property type="entry name" value="Integrase_catalytic"/>
</dbReference>
<organism evidence="8 9">
    <name type="scientific">Desulfovibrio fairfieldensis</name>
    <dbReference type="NCBI Taxonomy" id="44742"/>
    <lineage>
        <taxon>Bacteria</taxon>
        <taxon>Pseudomonadati</taxon>
        <taxon>Thermodesulfobacteriota</taxon>
        <taxon>Desulfovibrionia</taxon>
        <taxon>Desulfovibrionales</taxon>
        <taxon>Desulfovibrionaceae</taxon>
        <taxon>Desulfovibrio</taxon>
    </lineage>
</organism>
<dbReference type="Gene3D" id="1.10.150.130">
    <property type="match status" value="1"/>
</dbReference>
<dbReference type="InterPro" id="IPR013762">
    <property type="entry name" value="Integrase-like_cat_sf"/>
</dbReference>
<reference evidence="9" key="1">
    <citation type="submission" date="2016-02" db="EMBL/GenBank/DDBJ databases">
        <authorList>
            <person name="Holder M.E."/>
            <person name="Ajami N.J."/>
            <person name="Petrosino J.F."/>
        </authorList>
    </citation>
    <scope>NUCLEOTIDE SEQUENCE [LARGE SCALE GENOMIC DNA]</scope>
    <source>
        <strain evidence="9">CCUG 45958</strain>
    </source>
</reference>
<dbReference type="STRING" id="44742.AXF13_10550"/>
<keyword evidence="9" id="KW-1185">Reference proteome</keyword>
<feature type="domain" description="Core-binding (CB)" evidence="7">
    <location>
        <begin position="98"/>
        <end position="178"/>
    </location>
</feature>
<dbReference type="SUPFAM" id="SSF56349">
    <property type="entry name" value="DNA breaking-rejoining enzymes"/>
    <property type="match status" value="1"/>
</dbReference>
<dbReference type="InterPro" id="IPR053876">
    <property type="entry name" value="Phage_int_M"/>
</dbReference>
<comment type="similarity">
    <text evidence="1">Belongs to the 'phage' integrase family.</text>
</comment>
<dbReference type="CDD" id="cd00801">
    <property type="entry name" value="INT_P4_C"/>
    <property type="match status" value="1"/>
</dbReference>
<dbReference type="Pfam" id="PF22022">
    <property type="entry name" value="Phage_int_M"/>
    <property type="match status" value="1"/>
</dbReference>
<dbReference type="Pfam" id="PF13356">
    <property type="entry name" value="Arm-DNA-bind_3"/>
    <property type="match status" value="1"/>
</dbReference>
<dbReference type="InterPro" id="IPR010998">
    <property type="entry name" value="Integrase_recombinase_N"/>
</dbReference>
<dbReference type="InterPro" id="IPR044068">
    <property type="entry name" value="CB"/>
</dbReference>
<dbReference type="PROSITE" id="PS51900">
    <property type="entry name" value="CB"/>
    <property type="match status" value="1"/>
</dbReference>
<proteinExistence type="inferred from homology"/>
<dbReference type="InterPro" id="IPR011010">
    <property type="entry name" value="DNA_brk_join_enz"/>
</dbReference>
<gene>
    <name evidence="8" type="ORF">AXF13_10550</name>
</gene>
<dbReference type="GO" id="GO:0015074">
    <property type="term" value="P:DNA integration"/>
    <property type="evidence" value="ECO:0007669"/>
    <property type="project" value="UniProtKB-KW"/>
</dbReference>
<accession>A0A0X8JKZ6</accession>
<dbReference type="AlphaFoldDB" id="A0A0X8JKZ6"/>
<dbReference type="EMBL" id="CP014229">
    <property type="protein sequence ID" value="AMD90522.1"/>
    <property type="molecule type" value="Genomic_DNA"/>
</dbReference>
<dbReference type="Proteomes" id="UP000069241">
    <property type="component" value="Chromosome"/>
</dbReference>
<dbReference type="GO" id="GO:0003677">
    <property type="term" value="F:DNA binding"/>
    <property type="evidence" value="ECO:0007669"/>
    <property type="project" value="UniProtKB-UniRule"/>
</dbReference>
<evidence type="ECO:0000313" key="8">
    <source>
        <dbReference type="EMBL" id="AMD90522.1"/>
    </source>
</evidence>
<dbReference type="Gene3D" id="1.10.443.10">
    <property type="entry name" value="Intergrase catalytic core"/>
    <property type="match status" value="1"/>
</dbReference>
<evidence type="ECO:0000256" key="4">
    <source>
        <dbReference type="ARBA" id="ARBA00023172"/>
    </source>
</evidence>
<evidence type="ECO:0000259" key="6">
    <source>
        <dbReference type="PROSITE" id="PS51898"/>
    </source>
</evidence>
<evidence type="ECO:0000256" key="3">
    <source>
        <dbReference type="ARBA" id="ARBA00023125"/>
    </source>
</evidence>
<dbReference type="InterPro" id="IPR050808">
    <property type="entry name" value="Phage_Integrase"/>
</dbReference>
<dbReference type="PROSITE" id="PS51898">
    <property type="entry name" value="TYR_RECOMBINASE"/>
    <property type="match status" value="1"/>
</dbReference>
<protein>
    <submittedName>
        <fullName evidence="8">Integrase</fullName>
    </submittedName>
</protein>
<keyword evidence="3 5" id="KW-0238">DNA-binding</keyword>
<dbReference type="PANTHER" id="PTHR30629">
    <property type="entry name" value="PROPHAGE INTEGRASE"/>
    <property type="match status" value="1"/>
</dbReference>
<dbReference type="Gene3D" id="3.30.160.390">
    <property type="entry name" value="Integrase, DNA-binding domain"/>
    <property type="match status" value="1"/>
</dbReference>
<dbReference type="InterPro" id="IPR038488">
    <property type="entry name" value="Integrase_DNA-bd_sf"/>
</dbReference>
<dbReference type="RefSeq" id="WP_062253142.1">
    <property type="nucleotide sequence ID" value="NZ_CP014229.1"/>
</dbReference>
<dbReference type="PANTHER" id="PTHR30629:SF2">
    <property type="entry name" value="PROPHAGE INTEGRASE INTS-RELATED"/>
    <property type="match status" value="1"/>
</dbReference>
<dbReference type="GO" id="GO:0006310">
    <property type="term" value="P:DNA recombination"/>
    <property type="evidence" value="ECO:0007669"/>
    <property type="project" value="UniProtKB-KW"/>
</dbReference>
<keyword evidence="4" id="KW-0233">DNA recombination</keyword>